<reference evidence="1 2" key="1">
    <citation type="journal article" date="2016" name="DNA Res.">
        <title>Genome sequence of Aspergillus luchuensis NBRC 4314.</title>
        <authorList>
            <person name="Yamada O."/>
            <person name="Machida M."/>
            <person name="Hosoyama A."/>
            <person name="Goto M."/>
            <person name="Takahashi T."/>
            <person name="Futagami T."/>
            <person name="Yamagata Y."/>
            <person name="Takeuchi M."/>
            <person name="Kobayashi T."/>
            <person name="Koike H."/>
            <person name="Abe K."/>
            <person name="Asai K."/>
            <person name="Arita M."/>
            <person name="Fujita N."/>
            <person name="Fukuda K."/>
            <person name="Higa K."/>
            <person name="Horikawa H."/>
            <person name="Ishikawa T."/>
            <person name="Jinno K."/>
            <person name="Kato Y."/>
            <person name="Kirimura K."/>
            <person name="Mizutani O."/>
            <person name="Nakasone K."/>
            <person name="Sano M."/>
            <person name="Shiraishi Y."/>
            <person name="Tsukahara M."/>
            <person name="Gomi K."/>
        </authorList>
    </citation>
    <scope>NUCLEOTIDE SEQUENCE [LARGE SCALE GENOMIC DNA]</scope>
    <source>
        <strain evidence="1 2">RIB 2604</strain>
    </source>
</reference>
<dbReference type="Proteomes" id="UP000075230">
    <property type="component" value="Unassembled WGS sequence"/>
</dbReference>
<reference evidence="2" key="2">
    <citation type="submission" date="2016-02" db="EMBL/GenBank/DDBJ databases">
        <title>Genome sequencing of Aspergillus luchuensis NBRC 4314.</title>
        <authorList>
            <person name="Yamada O."/>
        </authorList>
    </citation>
    <scope>NUCLEOTIDE SEQUENCE [LARGE SCALE GENOMIC DNA]</scope>
    <source>
        <strain evidence="2">RIB 2604</strain>
    </source>
</reference>
<accession>A0A146F035</accession>
<organism evidence="1 2">
    <name type="scientific">Aspergillus kawachii</name>
    <name type="common">White koji mold</name>
    <name type="synonym">Aspergillus awamori var. kawachi</name>
    <dbReference type="NCBI Taxonomy" id="1069201"/>
    <lineage>
        <taxon>Eukaryota</taxon>
        <taxon>Fungi</taxon>
        <taxon>Dikarya</taxon>
        <taxon>Ascomycota</taxon>
        <taxon>Pezizomycotina</taxon>
        <taxon>Eurotiomycetes</taxon>
        <taxon>Eurotiomycetidae</taxon>
        <taxon>Eurotiales</taxon>
        <taxon>Aspergillaceae</taxon>
        <taxon>Aspergillus</taxon>
        <taxon>Aspergillus subgen. Circumdati</taxon>
    </lineage>
</organism>
<dbReference type="AlphaFoldDB" id="A0A146F035"/>
<evidence type="ECO:0000313" key="2">
    <source>
        <dbReference type="Proteomes" id="UP000075230"/>
    </source>
</evidence>
<evidence type="ECO:0000313" key="1">
    <source>
        <dbReference type="EMBL" id="GAT19606.1"/>
    </source>
</evidence>
<comment type="caution">
    <text evidence="1">The sequence shown here is derived from an EMBL/GenBank/DDBJ whole genome shotgun (WGS) entry which is preliminary data.</text>
</comment>
<sequence length="178" mass="19258">MPRNKAFAKPAQQTDRLVTHMQIQSYHMVHPSDREKTGGSTESTSFVSASDVQPWSQVKAYGMTAGSKKYASVNDNGLAGKISAHTCDRFCGPALAGGDHNQEFHDTVVDLSAAALDNVNILVTHRHPNVYAGLAIAEFPKIGTSRLGPQAFTDGFSQKGVGCPREDLYSPHLRIEMS</sequence>
<gene>
    <name evidence="1" type="ORF">RIB2604_00601860</name>
</gene>
<proteinExistence type="predicted"/>
<dbReference type="EMBL" id="BCWF01000006">
    <property type="protein sequence ID" value="GAT19606.1"/>
    <property type="molecule type" value="Genomic_DNA"/>
</dbReference>
<protein>
    <submittedName>
        <fullName evidence="1">SH3 domain protein</fullName>
    </submittedName>
</protein>
<name>A0A146F035_ASPKA</name>